<dbReference type="OrthoDB" id="8963275at2759"/>
<protein>
    <submittedName>
        <fullName evidence="1">Uncharacterized protein</fullName>
    </submittedName>
</protein>
<dbReference type="EMBL" id="JANIIK010000124">
    <property type="protein sequence ID" value="KAJ3583748.1"/>
    <property type="molecule type" value="Genomic_DNA"/>
</dbReference>
<evidence type="ECO:0000313" key="1">
    <source>
        <dbReference type="EMBL" id="KAJ3583748.1"/>
    </source>
</evidence>
<dbReference type="AlphaFoldDB" id="A0A9Q0D861"/>
<keyword evidence="2" id="KW-1185">Reference proteome</keyword>
<gene>
    <name evidence="1" type="ORF">NHX12_015621</name>
</gene>
<comment type="caution">
    <text evidence="1">The sequence shown here is derived from an EMBL/GenBank/DDBJ whole genome shotgun (WGS) entry which is preliminary data.</text>
</comment>
<proteinExistence type="predicted"/>
<name>A0A9Q0D861_9TELE</name>
<organism evidence="1 2">
    <name type="scientific">Muraenolepis orangiensis</name>
    <name type="common">Patagonian moray cod</name>
    <dbReference type="NCBI Taxonomy" id="630683"/>
    <lineage>
        <taxon>Eukaryota</taxon>
        <taxon>Metazoa</taxon>
        <taxon>Chordata</taxon>
        <taxon>Craniata</taxon>
        <taxon>Vertebrata</taxon>
        <taxon>Euteleostomi</taxon>
        <taxon>Actinopterygii</taxon>
        <taxon>Neopterygii</taxon>
        <taxon>Teleostei</taxon>
        <taxon>Neoteleostei</taxon>
        <taxon>Acanthomorphata</taxon>
        <taxon>Zeiogadaria</taxon>
        <taxon>Gadariae</taxon>
        <taxon>Gadiformes</taxon>
        <taxon>Muraenolepidoidei</taxon>
        <taxon>Muraenolepididae</taxon>
        <taxon>Muraenolepis</taxon>
    </lineage>
</organism>
<evidence type="ECO:0000313" key="2">
    <source>
        <dbReference type="Proteomes" id="UP001148018"/>
    </source>
</evidence>
<reference evidence="1" key="1">
    <citation type="submission" date="2022-07" db="EMBL/GenBank/DDBJ databases">
        <title>Chromosome-level genome of Muraenolepis orangiensis.</title>
        <authorList>
            <person name="Kim J."/>
        </authorList>
    </citation>
    <scope>NUCLEOTIDE SEQUENCE</scope>
    <source>
        <strain evidence="1">KU_S4_2022</strain>
        <tissue evidence="1">Muscle</tissue>
    </source>
</reference>
<sequence length="266" mass="30058">MLPCNHEDTRIMFHQLDALEHGSSACLVHTVDTDVVVKFHALLTKYPAADIWVAFGTSWREMFCQKNRMMEHIPPTQDSLLQHLKRVAYQSGIWATSELAQQRTPSPDGNGLTLDRDSQRSWTCPPDSTLHQRSWTCSPDSTLNQMSWTCPHDSTLHQRSWTCPPDSTLHQRTWTCSPDSTLHQRSWTCPPDSTLHQRSWTCPPDSTLHQRSWTCPPDSYTRGAGPVLLTPLYTRGDGPVLLTPLYTRGAGPVLLTPTPEEMDLSS</sequence>
<accession>A0A9Q0D861</accession>
<dbReference type="Proteomes" id="UP001148018">
    <property type="component" value="Unassembled WGS sequence"/>
</dbReference>